<feature type="transmembrane region" description="Helical" evidence="6">
    <location>
        <begin position="7"/>
        <end position="27"/>
    </location>
</feature>
<keyword evidence="4 6" id="KW-1133">Transmembrane helix</keyword>
<dbReference type="PANTHER" id="PTHR23302:SF39">
    <property type="entry name" value="TRANSMEMBRANE CHANNEL-LIKE PROTEIN 8"/>
    <property type="match status" value="1"/>
</dbReference>
<evidence type="ECO:0000259" key="7">
    <source>
        <dbReference type="Pfam" id="PF07810"/>
    </source>
</evidence>
<comment type="similarity">
    <text evidence="2 6">Belongs to the TMC family.</text>
</comment>
<feature type="transmembrane region" description="Helical" evidence="6">
    <location>
        <begin position="119"/>
        <end position="138"/>
    </location>
</feature>
<proteinExistence type="inferred from homology"/>
<dbReference type="EMBL" id="CATNWA010001044">
    <property type="protein sequence ID" value="CAI9538972.1"/>
    <property type="molecule type" value="Genomic_DNA"/>
</dbReference>
<sequence>PYSLPRCVFLRLGALGIFFFSLGQKFLCLGGSPVPCRTCGYNSQFKCWETSLGQEFYKLSVFHFLKLVMEFLLVQLPRRFLISRLQCRVVRWLGKEKFHLSQNVLDTVYSQTLVMGGMFYAPLLPLLNLIFIFITFYIKKYSLYRLCDVSKKLYRAS</sequence>
<organism evidence="8 9">
    <name type="scientific">Staurois parvus</name>
    <dbReference type="NCBI Taxonomy" id="386267"/>
    <lineage>
        <taxon>Eukaryota</taxon>
        <taxon>Metazoa</taxon>
        <taxon>Chordata</taxon>
        <taxon>Craniata</taxon>
        <taxon>Vertebrata</taxon>
        <taxon>Euteleostomi</taxon>
        <taxon>Amphibia</taxon>
        <taxon>Batrachia</taxon>
        <taxon>Anura</taxon>
        <taxon>Neobatrachia</taxon>
        <taxon>Ranoidea</taxon>
        <taxon>Ranidae</taxon>
        <taxon>Staurois</taxon>
    </lineage>
</organism>
<accession>A0ABN9AUI8</accession>
<evidence type="ECO:0000256" key="5">
    <source>
        <dbReference type="ARBA" id="ARBA00023136"/>
    </source>
</evidence>
<evidence type="ECO:0000313" key="8">
    <source>
        <dbReference type="EMBL" id="CAI9538972.1"/>
    </source>
</evidence>
<evidence type="ECO:0000256" key="4">
    <source>
        <dbReference type="ARBA" id="ARBA00022989"/>
    </source>
</evidence>
<feature type="domain" description="TMC" evidence="7">
    <location>
        <begin position="47"/>
        <end position="157"/>
    </location>
</feature>
<gene>
    <name evidence="8" type="ORF">SPARVUS_LOCUS1502362</name>
</gene>
<protein>
    <recommendedName>
        <fullName evidence="6">Transmembrane channel-like protein</fullName>
    </recommendedName>
</protein>
<evidence type="ECO:0000256" key="6">
    <source>
        <dbReference type="RuleBase" id="RU310713"/>
    </source>
</evidence>
<dbReference type="Pfam" id="PF07810">
    <property type="entry name" value="TMC"/>
    <property type="match status" value="1"/>
</dbReference>
<reference evidence="8" key="1">
    <citation type="submission" date="2023-05" db="EMBL/GenBank/DDBJ databases">
        <authorList>
            <person name="Stuckert A."/>
        </authorList>
    </citation>
    <scope>NUCLEOTIDE SEQUENCE</scope>
</reference>
<comment type="caution">
    <text evidence="8">The sequence shown here is derived from an EMBL/GenBank/DDBJ whole genome shotgun (WGS) entry which is preliminary data.</text>
</comment>
<keyword evidence="3 6" id="KW-0812">Transmembrane</keyword>
<dbReference type="PANTHER" id="PTHR23302">
    <property type="entry name" value="TRANSMEMBRANE CHANNEL-RELATED"/>
    <property type="match status" value="1"/>
</dbReference>
<keyword evidence="5 6" id="KW-0472">Membrane</keyword>
<keyword evidence="9" id="KW-1185">Reference proteome</keyword>
<name>A0ABN9AUI8_9NEOB</name>
<feature type="non-terminal residue" evidence="8">
    <location>
        <position position="1"/>
    </location>
</feature>
<dbReference type="InterPro" id="IPR038900">
    <property type="entry name" value="TMC"/>
</dbReference>
<evidence type="ECO:0000313" key="9">
    <source>
        <dbReference type="Proteomes" id="UP001162483"/>
    </source>
</evidence>
<comment type="caution">
    <text evidence="6">Lacks conserved residue(s) required for the propagation of feature annotation.</text>
</comment>
<dbReference type="InterPro" id="IPR012496">
    <property type="entry name" value="TMC_dom"/>
</dbReference>
<comment type="subcellular location">
    <subcellularLocation>
        <location evidence="1 6">Membrane</location>
        <topology evidence="1 6">Multi-pass membrane protein</topology>
    </subcellularLocation>
</comment>
<evidence type="ECO:0000256" key="2">
    <source>
        <dbReference type="ARBA" id="ARBA00006510"/>
    </source>
</evidence>
<dbReference type="Proteomes" id="UP001162483">
    <property type="component" value="Unassembled WGS sequence"/>
</dbReference>
<feature type="non-terminal residue" evidence="8">
    <location>
        <position position="157"/>
    </location>
</feature>
<evidence type="ECO:0000256" key="1">
    <source>
        <dbReference type="ARBA" id="ARBA00004141"/>
    </source>
</evidence>
<evidence type="ECO:0000256" key="3">
    <source>
        <dbReference type="ARBA" id="ARBA00022692"/>
    </source>
</evidence>